<evidence type="ECO:0000259" key="1">
    <source>
        <dbReference type="PROSITE" id="PS50181"/>
    </source>
</evidence>
<dbReference type="InterPro" id="IPR055357">
    <property type="entry name" value="LRR_At1g61320_AtMIF1"/>
</dbReference>
<dbReference type="PANTHER" id="PTHR34145:SF68">
    <property type="entry name" value="FBD DOMAIN-CONTAINING PROTEIN"/>
    <property type="match status" value="1"/>
</dbReference>
<dbReference type="SUPFAM" id="SSF52047">
    <property type="entry name" value="RNI-like"/>
    <property type="match status" value="1"/>
</dbReference>
<comment type="caution">
    <text evidence="2">The sequence shown here is derived from an EMBL/GenBank/DDBJ whole genome shotgun (WGS) entry which is preliminary data.</text>
</comment>
<accession>A0AAW1H1E8</accession>
<dbReference type="PANTHER" id="PTHR34145">
    <property type="entry name" value="OS02G0105600 PROTEIN"/>
    <property type="match status" value="1"/>
</dbReference>
<dbReference type="SUPFAM" id="SSF81383">
    <property type="entry name" value="F-box domain"/>
    <property type="match status" value="1"/>
</dbReference>
<evidence type="ECO:0000313" key="2">
    <source>
        <dbReference type="EMBL" id="KAK9671002.1"/>
    </source>
</evidence>
<dbReference type="AlphaFoldDB" id="A0AAW1H1E8"/>
<dbReference type="InterPro" id="IPR032675">
    <property type="entry name" value="LRR_dom_sf"/>
</dbReference>
<name>A0AAW1H1E8_SAPOF</name>
<dbReference type="SMART" id="SM00256">
    <property type="entry name" value="FBOX"/>
    <property type="match status" value="1"/>
</dbReference>
<dbReference type="Gene3D" id="1.20.1280.50">
    <property type="match status" value="1"/>
</dbReference>
<dbReference type="Pfam" id="PF00646">
    <property type="entry name" value="F-box"/>
    <property type="match status" value="1"/>
</dbReference>
<gene>
    <name evidence="2" type="ORF">RND81_12G000300</name>
</gene>
<protein>
    <recommendedName>
        <fullName evidence="1">F-box domain-containing protein</fullName>
    </recommendedName>
</protein>
<feature type="domain" description="F-box" evidence="1">
    <location>
        <begin position="25"/>
        <end position="73"/>
    </location>
</feature>
<sequence length="465" mass="53986">MGKRTWPTLNPCKPKRIKATLVHHNDRLSSLPYDILLKIWSHITTKEAASASLVSRTLRHMWLVHPLLNFEEKKPYTFEISSYFMKARRQERSPFVDGVDYIVKHHLGPVIDEFRIEFELRNEYHPHVDNWLVFAFSKQVKRLEVVLKRDRFSDEWERYDFKMPIEYQVSSNFDTFRFALTSLCLEFVHLTEQVIESILNSFPSLEIFCIRWVHSFTSIRTCSPLLLKHLDVSNCERLHSIDLCVPHLLSFTCEAQPTALRFRNASLLSAVSIGSFHCNDSIGYTLDSLLIYCAQLECLELKSNLYETRNLQIKQCPVFPNLKHLTLNVVADLDASILGWTPVIKSCPVLQKLTLNLETRPPSERVPARRRNIRKLDAHPLSSLKTLEIVGFLGHCVNLELVMFVIENADMLDELILDAMSPYIRKNSHKIFAYVPDVRSPDVESHKIALELIETLPRSVKFVCR</sequence>
<keyword evidence="3" id="KW-1185">Reference proteome</keyword>
<proteinExistence type="predicted"/>
<organism evidence="2 3">
    <name type="scientific">Saponaria officinalis</name>
    <name type="common">Common soapwort</name>
    <name type="synonym">Lychnis saponaria</name>
    <dbReference type="NCBI Taxonomy" id="3572"/>
    <lineage>
        <taxon>Eukaryota</taxon>
        <taxon>Viridiplantae</taxon>
        <taxon>Streptophyta</taxon>
        <taxon>Embryophyta</taxon>
        <taxon>Tracheophyta</taxon>
        <taxon>Spermatophyta</taxon>
        <taxon>Magnoliopsida</taxon>
        <taxon>eudicotyledons</taxon>
        <taxon>Gunneridae</taxon>
        <taxon>Pentapetalae</taxon>
        <taxon>Caryophyllales</taxon>
        <taxon>Caryophyllaceae</taxon>
        <taxon>Caryophylleae</taxon>
        <taxon>Saponaria</taxon>
    </lineage>
</organism>
<dbReference type="Proteomes" id="UP001443914">
    <property type="component" value="Unassembled WGS sequence"/>
</dbReference>
<dbReference type="InterPro" id="IPR053772">
    <property type="entry name" value="At1g61320/At1g61330-like"/>
</dbReference>
<dbReference type="InterPro" id="IPR001810">
    <property type="entry name" value="F-box_dom"/>
</dbReference>
<dbReference type="PROSITE" id="PS50181">
    <property type="entry name" value="FBOX"/>
    <property type="match status" value="1"/>
</dbReference>
<dbReference type="EMBL" id="JBDFQZ010000012">
    <property type="protein sequence ID" value="KAK9671002.1"/>
    <property type="molecule type" value="Genomic_DNA"/>
</dbReference>
<dbReference type="Pfam" id="PF23622">
    <property type="entry name" value="LRR_At1g61320_AtMIF1"/>
    <property type="match status" value="1"/>
</dbReference>
<reference evidence="2" key="1">
    <citation type="submission" date="2024-03" db="EMBL/GenBank/DDBJ databases">
        <title>WGS assembly of Saponaria officinalis var. Norfolk2.</title>
        <authorList>
            <person name="Jenkins J."/>
            <person name="Shu S."/>
            <person name="Grimwood J."/>
            <person name="Barry K."/>
            <person name="Goodstein D."/>
            <person name="Schmutz J."/>
            <person name="Leebens-Mack J."/>
            <person name="Osbourn A."/>
        </authorList>
    </citation>
    <scope>NUCLEOTIDE SEQUENCE [LARGE SCALE GENOMIC DNA]</scope>
    <source>
        <strain evidence="2">JIC</strain>
    </source>
</reference>
<evidence type="ECO:0000313" key="3">
    <source>
        <dbReference type="Proteomes" id="UP001443914"/>
    </source>
</evidence>
<dbReference type="InterPro" id="IPR036047">
    <property type="entry name" value="F-box-like_dom_sf"/>
</dbReference>
<dbReference type="Gene3D" id="3.80.10.10">
    <property type="entry name" value="Ribonuclease Inhibitor"/>
    <property type="match status" value="1"/>
</dbReference>